<keyword evidence="1" id="KW-1133">Transmembrane helix</keyword>
<dbReference type="InterPro" id="IPR036938">
    <property type="entry name" value="PAP2/HPO_sf"/>
</dbReference>
<dbReference type="Proteomes" id="UP000234632">
    <property type="component" value="Unassembled WGS sequence"/>
</dbReference>
<dbReference type="PANTHER" id="PTHR14969">
    <property type="entry name" value="SPHINGOSINE-1-PHOSPHATE PHOSPHOHYDROLASE"/>
    <property type="match status" value="1"/>
</dbReference>
<feature type="transmembrane region" description="Helical" evidence="1">
    <location>
        <begin position="14"/>
        <end position="36"/>
    </location>
</feature>
<keyword evidence="1" id="KW-0812">Transmembrane</keyword>
<dbReference type="AlphaFoldDB" id="A0A2N4T3H8"/>
<dbReference type="Pfam" id="PF01569">
    <property type="entry name" value="PAP2"/>
    <property type="match status" value="1"/>
</dbReference>
<keyword evidence="1" id="KW-0472">Membrane</keyword>
<reference evidence="3 4" key="1">
    <citation type="submission" date="2015-12" db="EMBL/GenBank/DDBJ databases">
        <authorList>
            <person name="Shamseldin A."/>
            <person name="Moawad H."/>
            <person name="Abd El-Rahim W.M."/>
            <person name="Sadowsky M.J."/>
        </authorList>
    </citation>
    <scope>NUCLEOTIDE SEQUENCE [LARGE SCALE GENOMIC DNA]</scope>
    <source>
        <strain evidence="3 4">S43</strain>
    </source>
</reference>
<protein>
    <recommendedName>
        <fullName evidence="2">Phosphatidic acid phosphatase type 2/haloperoxidase domain-containing protein</fullName>
    </recommendedName>
</protein>
<comment type="caution">
    <text evidence="3">The sequence shown here is derived from an EMBL/GenBank/DDBJ whole genome shotgun (WGS) entry which is preliminary data.</text>
</comment>
<gene>
    <name evidence="3" type="ORF">AUQ48_11800</name>
</gene>
<dbReference type="InterPro" id="IPR000326">
    <property type="entry name" value="PAP2/HPO"/>
</dbReference>
<sequence>MVLGLLSGRWRPKVALAATAVLIMVLVGVSRVYLGVHEPTDVLGGWALGVAWTAGVAAAMRAHEDRARRQVAAGPRPGTGRL</sequence>
<feature type="domain" description="Phosphatidic acid phosphatase type 2/haloperoxidase" evidence="2">
    <location>
        <begin position="4"/>
        <end position="61"/>
    </location>
</feature>
<accession>A0A2N4T3H8</accession>
<evidence type="ECO:0000259" key="2">
    <source>
        <dbReference type="Pfam" id="PF01569"/>
    </source>
</evidence>
<dbReference type="RefSeq" id="WP_219588427.1">
    <property type="nucleotide sequence ID" value="NZ_LOMZ01000001.1"/>
</dbReference>
<name>A0A2N4T3H8_9MICC</name>
<dbReference type="EMBL" id="LOMZ01000001">
    <property type="protein sequence ID" value="PLC12780.1"/>
    <property type="molecule type" value="Genomic_DNA"/>
</dbReference>
<dbReference type="SUPFAM" id="SSF48317">
    <property type="entry name" value="Acid phosphatase/Vanadium-dependent haloperoxidase"/>
    <property type="match status" value="1"/>
</dbReference>
<dbReference type="Gene3D" id="1.20.144.10">
    <property type="entry name" value="Phosphatidic acid phosphatase type 2/haloperoxidase"/>
    <property type="match status" value="1"/>
</dbReference>
<dbReference type="PANTHER" id="PTHR14969:SF13">
    <property type="entry name" value="AT30094P"/>
    <property type="match status" value="1"/>
</dbReference>
<feature type="transmembrane region" description="Helical" evidence="1">
    <location>
        <begin position="42"/>
        <end position="60"/>
    </location>
</feature>
<evidence type="ECO:0000256" key="1">
    <source>
        <dbReference type="SAM" id="Phobius"/>
    </source>
</evidence>
<evidence type="ECO:0000313" key="4">
    <source>
        <dbReference type="Proteomes" id="UP000234632"/>
    </source>
</evidence>
<evidence type="ECO:0000313" key="3">
    <source>
        <dbReference type="EMBL" id="PLC12780.1"/>
    </source>
</evidence>
<organism evidence="3 4">
    <name type="scientific">Kocuria flava</name>
    <dbReference type="NCBI Taxonomy" id="446860"/>
    <lineage>
        <taxon>Bacteria</taxon>
        <taxon>Bacillati</taxon>
        <taxon>Actinomycetota</taxon>
        <taxon>Actinomycetes</taxon>
        <taxon>Micrococcales</taxon>
        <taxon>Micrococcaceae</taxon>
        <taxon>Kocuria</taxon>
    </lineage>
</organism>
<proteinExistence type="predicted"/>